<dbReference type="Gene3D" id="3.40.1620.10">
    <property type="entry name" value="YefM-like domain"/>
    <property type="match status" value="1"/>
</dbReference>
<dbReference type="InterPro" id="IPR036165">
    <property type="entry name" value="YefM-like_sf"/>
</dbReference>
<proteinExistence type="inferred from homology"/>
<organism evidence="2 3">
    <name type="scientific">Mucilaginibacter gracilis</name>
    <dbReference type="NCBI Taxonomy" id="423350"/>
    <lineage>
        <taxon>Bacteria</taxon>
        <taxon>Pseudomonadati</taxon>
        <taxon>Bacteroidota</taxon>
        <taxon>Sphingobacteriia</taxon>
        <taxon>Sphingobacteriales</taxon>
        <taxon>Sphingobacteriaceae</taxon>
        <taxon>Mucilaginibacter</taxon>
    </lineage>
</organism>
<dbReference type="EMBL" id="RBKU01000001">
    <property type="protein sequence ID" value="RKR81184.1"/>
    <property type="molecule type" value="Genomic_DNA"/>
</dbReference>
<evidence type="ECO:0000313" key="3">
    <source>
        <dbReference type="Proteomes" id="UP000268007"/>
    </source>
</evidence>
<dbReference type="AlphaFoldDB" id="A0A495IYP7"/>
<accession>A0A495IYP7</accession>
<dbReference type="Proteomes" id="UP000268007">
    <property type="component" value="Unassembled WGS sequence"/>
</dbReference>
<protein>
    <submittedName>
        <fullName evidence="2">Prevent-host-death family protein</fullName>
    </submittedName>
</protein>
<name>A0A495IYP7_9SPHI</name>
<reference evidence="2 3" key="1">
    <citation type="submission" date="2018-10" db="EMBL/GenBank/DDBJ databases">
        <title>Genomic Encyclopedia of Archaeal and Bacterial Type Strains, Phase II (KMG-II): from individual species to whole genera.</title>
        <authorList>
            <person name="Goeker M."/>
        </authorList>
    </citation>
    <scope>NUCLEOTIDE SEQUENCE [LARGE SCALE GENOMIC DNA]</scope>
    <source>
        <strain evidence="2 3">DSM 18602</strain>
    </source>
</reference>
<dbReference type="RefSeq" id="WP_246001480.1">
    <property type="nucleotide sequence ID" value="NZ_RBKU01000001.1"/>
</dbReference>
<evidence type="ECO:0000256" key="1">
    <source>
        <dbReference type="ARBA" id="ARBA00009981"/>
    </source>
</evidence>
<evidence type="ECO:0000313" key="2">
    <source>
        <dbReference type="EMBL" id="RKR81184.1"/>
    </source>
</evidence>
<sequence>MKSMTVGEFKAHFSDVIEQVKAGEQIEVTYGKRKEVIGYFQPNLTDSKPKRKLGILEGKATAIFMDDWEMTEEEFLGL</sequence>
<comment type="similarity">
    <text evidence="1">Belongs to the phD/YefM antitoxin family.</text>
</comment>
<comment type="caution">
    <text evidence="2">The sequence shown here is derived from an EMBL/GenBank/DDBJ whole genome shotgun (WGS) entry which is preliminary data.</text>
</comment>
<gene>
    <name evidence="2" type="ORF">BDD43_1328</name>
</gene>
<dbReference type="SUPFAM" id="SSF143120">
    <property type="entry name" value="YefM-like"/>
    <property type="match status" value="1"/>
</dbReference>
<keyword evidence="3" id="KW-1185">Reference proteome</keyword>
<dbReference type="NCBIfam" id="TIGR01552">
    <property type="entry name" value="phd_fam"/>
    <property type="match status" value="1"/>
</dbReference>